<dbReference type="Proteomes" id="UP001198830">
    <property type="component" value="Unassembled WGS sequence"/>
</dbReference>
<dbReference type="EMBL" id="JAJGNP010000002">
    <property type="protein sequence ID" value="MCC4231838.1"/>
    <property type="molecule type" value="Genomic_DNA"/>
</dbReference>
<evidence type="ECO:0008006" key="4">
    <source>
        <dbReference type="Google" id="ProtNLM"/>
    </source>
</evidence>
<gene>
    <name evidence="2" type="ORF">LL253_03930</name>
</gene>
<proteinExistence type="predicted"/>
<keyword evidence="3" id="KW-1185">Reference proteome</keyword>
<sequence length="87" mass="9625">MNKAMILAGPLLLLGLTGCVRTVASVVTAPVRAGSQVADWATTSQDEADRNYGRKMREKEAREGREAKKAEKARRKQCRKAGYERCD</sequence>
<name>A0ABS8H0G6_9SPHN</name>
<reference evidence="2 3" key="1">
    <citation type="submission" date="2021-10" db="EMBL/GenBank/DDBJ databases">
        <title>The diversity and Nitrogen Metabolism of Culturable Nitrate-Utilizing Bacteria Within the Oxygen Minimum Zone of the Changjiang (Yangtze River)Estuary.</title>
        <authorList>
            <person name="Zhang D."/>
            <person name="Zheng J."/>
            <person name="Liu S."/>
            <person name="He W."/>
        </authorList>
    </citation>
    <scope>NUCLEOTIDE SEQUENCE [LARGE SCALE GENOMIC DNA]</scope>
    <source>
        <strain evidence="2 3">FXH275-2</strain>
    </source>
</reference>
<organism evidence="2 3">
    <name type="scientific">Sphingobium soli</name>
    <dbReference type="NCBI Taxonomy" id="1591116"/>
    <lineage>
        <taxon>Bacteria</taxon>
        <taxon>Pseudomonadati</taxon>
        <taxon>Pseudomonadota</taxon>
        <taxon>Alphaproteobacteria</taxon>
        <taxon>Sphingomonadales</taxon>
        <taxon>Sphingomonadaceae</taxon>
        <taxon>Sphingobium</taxon>
    </lineage>
</organism>
<evidence type="ECO:0000313" key="2">
    <source>
        <dbReference type="EMBL" id="MCC4231838.1"/>
    </source>
</evidence>
<dbReference type="PROSITE" id="PS51257">
    <property type="entry name" value="PROKAR_LIPOPROTEIN"/>
    <property type="match status" value="1"/>
</dbReference>
<feature type="compositionally biased region" description="Basic and acidic residues" evidence="1">
    <location>
        <begin position="47"/>
        <end position="70"/>
    </location>
</feature>
<dbReference type="RefSeq" id="WP_009821338.1">
    <property type="nucleotide sequence ID" value="NZ_JAJGNP010000002.1"/>
</dbReference>
<comment type="caution">
    <text evidence="2">The sequence shown here is derived from an EMBL/GenBank/DDBJ whole genome shotgun (WGS) entry which is preliminary data.</text>
</comment>
<accession>A0ABS8H0G6</accession>
<protein>
    <recommendedName>
        <fullName evidence="4">Lipoprotein</fullName>
    </recommendedName>
</protein>
<evidence type="ECO:0000256" key="1">
    <source>
        <dbReference type="SAM" id="MobiDB-lite"/>
    </source>
</evidence>
<feature type="region of interest" description="Disordered" evidence="1">
    <location>
        <begin position="42"/>
        <end position="87"/>
    </location>
</feature>
<evidence type="ECO:0000313" key="3">
    <source>
        <dbReference type="Proteomes" id="UP001198830"/>
    </source>
</evidence>